<feature type="transmembrane region" description="Helical" evidence="6">
    <location>
        <begin position="253"/>
        <end position="272"/>
    </location>
</feature>
<evidence type="ECO:0000256" key="4">
    <source>
        <dbReference type="ARBA" id="ARBA00022989"/>
    </source>
</evidence>
<keyword evidence="4 6" id="KW-1133">Transmembrane helix</keyword>
<dbReference type="InterPro" id="IPR002523">
    <property type="entry name" value="MgTranspt_CorA/ZnTranspt_ZntB"/>
</dbReference>
<dbReference type="AlphaFoldDB" id="A0A0P6WP50"/>
<dbReference type="InterPro" id="IPR045863">
    <property type="entry name" value="CorA_TM1_TM2"/>
</dbReference>
<comment type="subcellular location">
    <subcellularLocation>
        <location evidence="1">Membrane</location>
        <topology evidence="1">Multi-pass membrane protein</topology>
    </subcellularLocation>
</comment>
<dbReference type="Proteomes" id="UP000050430">
    <property type="component" value="Unassembled WGS sequence"/>
</dbReference>
<proteinExistence type="inferred from homology"/>
<dbReference type="Gene3D" id="1.20.58.340">
    <property type="entry name" value="Magnesium transport protein CorA, transmembrane region"/>
    <property type="match status" value="2"/>
</dbReference>
<dbReference type="STRING" id="229920.ADM99_10335"/>
<dbReference type="OrthoDB" id="9803416at2"/>
<name>A0A0P6WP50_9CHLR</name>
<sequence length="310" mass="35785">MINIYKTTENGIEQFNELINNCWIKVTDPTPEEINHLVAMDIPRDFITYPLDIDELSRSEREDDGTLLIIVRIPIFQGKTSDIPYSTIPLGIIVSNKYIVTITRQSYALLDDFAAGKMRGFSTGKRYRFILRLLLNVANNYLVFLREINKLTEQVEDRLQSSIKNKEVMELLKYQKSLVYFTQGIRSNEVLMERLQRMKLFTQYEEDEDLLEDVITENQQAISMTEISTNIMSSMVDAFATIVSNNVNDVMKFLASMTIVLSIPSIVVGFFGMNVPLPMSDHPYAYIGVILLFVILMAFVVYAFLKRDWF</sequence>
<evidence type="ECO:0000256" key="6">
    <source>
        <dbReference type="SAM" id="Phobius"/>
    </source>
</evidence>
<dbReference type="CDD" id="cd12827">
    <property type="entry name" value="EcCorA_ZntB-like_u2"/>
    <property type="match status" value="1"/>
</dbReference>
<evidence type="ECO:0000256" key="3">
    <source>
        <dbReference type="ARBA" id="ARBA00022692"/>
    </source>
</evidence>
<dbReference type="EMBL" id="LGCK01000010">
    <property type="protein sequence ID" value="KPL71816.1"/>
    <property type="molecule type" value="Genomic_DNA"/>
</dbReference>
<dbReference type="PANTHER" id="PTHR47891:SF2">
    <property type="entry name" value="MAGNESIUM AND COBALT TRANSPORTER"/>
    <property type="match status" value="1"/>
</dbReference>
<keyword evidence="5 6" id="KW-0472">Membrane</keyword>
<protein>
    <submittedName>
        <fullName evidence="7">Magnesium transporter</fullName>
    </submittedName>
</protein>
<dbReference type="GO" id="GO:0016020">
    <property type="term" value="C:membrane"/>
    <property type="evidence" value="ECO:0007669"/>
    <property type="project" value="UniProtKB-SubCell"/>
</dbReference>
<dbReference type="Pfam" id="PF01544">
    <property type="entry name" value="CorA"/>
    <property type="match status" value="1"/>
</dbReference>
<dbReference type="GO" id="GO:0046873">
    <property type="term" value="F:metal ion transmembrane transporter activity"/>
    <property type="evidence" value="ECO:0007669"/>
    <property type="project" value="InterPro"/>
</dbReference>
<comment type="similarity">
    <text evidence="2">Belongs to the CorA metal ion transporter (MIT) (TC 1.A.35) family.</text>
</comment>
<feature type="transmembrane region" description="Helical" evidence="6">
    <location>
        <begin position="284"/>
        <end position="305"/>
    </location>
</feature>
<evidence type="ECO:0000313" key="7">
    <source>
        <dbReference type="EMBL" id="KPL71816.1"/>
    </source>
</evidence>
<evidence type="ECO:0000256" key="2">
    <source>
        <dbReference type="ARBA" id="ARBA00009765"/>
    </source>
</evidence>
<dbReference type="PANTHER" id="PTHR47891">
    <property type="entry name" value="TRANSPORTER-RELATED"/>
    <property type="match status" value="1"/>
</dbReference>
<gene>
    <name evidence="7" type="ORF">ADM99_10335</name>
</gene>
<dbReference type="Gene3D" id="3.30.460.20">
    <property type="entry name" value="CorA soluble domain-like"/>
    <property type="match status" value="1"/>
</dbReference>
<dbReference type="InterPro" id="IPR047199">
    <property type="entry name" value="CorA-like"/>
</dbReference>
<evidence type="ECO:0000256" key="5">
    <source>
        <dbReference type="ARBA" id="ARBA00023136"/>
    </source>
</evidence>
<dbReference type="SUPFAM" id="SSF143865">
    <property type="entry name" value="CorA soluble domain-like"/>
    <property type="match status" value="1"/>
</dbReference>
<comment type="caution">
    <text evidence="7">The sequence shown here is derived from an EMBL/GenBank/DDBJ whole genome shotgun (WGS) entry which is preliminary data.</text>
</comment>
<keyword evidence="3 6" id="KW-0812">Transmembrane</keyword>
<accession>A0A0P6WP50</accession>
<reference evidence="7 8" key="1">
    <citation type="submission" date="2015-07" db="EMBL/GenBank/DDBJ databases">
        <title>Genome sequence of Leptolinea tardivitalis DSM 16556.</title>
        <authorList>
            <person name="Hemp J."/>
            <person name="Ward L.M."/>
            <person name="Pace L.A."/>
            <person name="Fischer W.W."/>
        </authorList>
    </citation>
    <scope>NUCLEOTIDE SEQUENCE [LARGE SCALE GENOMIC DNA]</scope>
    <source>
        <strain evidence="7 8">YMTK-2</strain>
    </source>
</reference>
<evidence type="ECO:0000256" key="1">
    <source>
        <dbReference type="ARBA" id="ARBA00004141"/>
    </source>
</evidence>
<dbReference type="PATRIC" id="fig|229920.5.peg.1978"/>
<keyword evidence="8" id="KW-1185">Reference proteome</keyword>
<evidence type="ECO:0000313" key="8">
    <source>
        <dbReference type="Proteomes" id="UP000050430"/>
    </source>
</evidence>
<dbReference type="InterPro" id="IPR045861">
    <property type="entry name" value="CorA_cytoplasmic_dom"/>
</dbReference>
<dbReference type="SUPFAM" id="SSF144083">
    <property type="entry name" value="Magnesium transport protein CorA, transmembrane region"/>
    <property type="match status" value="1"/>
</dbReference>
<dbReference type="RefSeq" id="WP_062420471.1">
    <property type="nucleotide sequence ID" value="NZ_BBYA01000002.1"/>
</dbReference>
<organism evidence="7 8">
    <name type="scientific">Leptolinea tardivitalis</name>
    <dbReference type="NCBI Taxonomy" id="229920"/>
    <lineage>
        <taxon>Bacteria</taxon>
        <taxon>Bacillati</taxon>
        <taxon>Chloroflexota</taxon>
        <taxon>Anaerolineae</taxon>
        <taxon>Anaerolineales</taxon>
        <taxon>Anaerolineaceae</taxon>
        <taxon>Leptolinea</taxon>
    </lineage>
</organism>